<protein>
    <submittedName>
        <fullName evidence="1">Uncharacterized protein</fullName>
    </submittedName>
</protein>
<name>A0ABP6H9C5_9ACTN</name>
<sequence length="75" mass="8627">MRPFIVIYRAAALSERLIFTPHDRRELIIRKSMMRLMSSPLLRRVTGGMRGGPKSMRAKYVDVAAPEEEWGRPGL</sequence>
<evidence type="ECO:0000313" key="2">
    <source>
        <dbReference type="Proteomes" id="UP001501842"/>
    </source>
</evidence>
<reference evidence="2" key="1">
    <citation type="journal article" date="2019" name="Int. J. Syst. Evol. Microbiol.">
        <title>The Global Catalogue of Microorganisms (GCM) 10K type strain sequencing project: providing services to taxonomists for standard genome sequencing and annotation.</title>
        <authorList>
            <consortium name="The Broad Institute Genomics Platform"/>
            <consortium name="The Broad Institute Genome Sequencing Center for Infectious Disease"/>
            <person name="Wu L."/>
            <person name="Ma J."/>
        </authorList>
    </citation>
    <scope>NUCLEOTIDE SEQUENCE [LARGE SCALE GENOMIC DNA]</scope>
    <source>
        <strain evidence="2">JCM 8201</strain>
    </source>
</reference>
<dbReference type="RefSeq" id="WP_344456795.1">
    <property type="nucleotide sequence ID" value="NZ_BAAATZ010000034.1"/>
</dbReference>
<dbReference type="EMBL" id="BAAATZ010000034">
    <property type="protein sequence ID" value="GAA2737253.1"/>
    <property type="molecule type" value="Genomic_DNA"/>
</dbReference>
<organism evidence="1 2">
    <name type="scientific">Actinocorallia aurantiaca</name>
    <dbReference type="NCBI Taxonomy" id="46204"/>
    <lineage>
        <taxon>Bacteria</taxon>
        <taxon>Bacillati</taxon>
        <taxon>Actinomycetota</taxon>
        <taxon>Actinomycetes</taxon>
        <taxon>Streptosporangiales</taxon>
        <taxon>Thermomonosporaceae</taxon>
        <taxon>Actinocorallia</taxon>
    </lineage>
</organism>
<comment type="caution">
    <text evidence="1">The sequence shown here is derived from an EMBL/GenBank/DDBJ whole genome shotgun (WGS) entry which is preliminary data.</text>
</comment>
<keyword evidence="2" id="KW-1185">Reference proteome</keyword>
<proteinExistence type="predicted"/>
<gene>
    <name evidence="1" type="ORF">GCM10010439_66550</name>
</gene>
<dbReference type="Proteomes" id="UP001501842">
    <property type="component" value="Unassembled WGS sequence"/>
</dbReference>
<accession>A0ABP6H9C5</accession>
<evidence type="ECO:0000313" key="1">
    <source>
        <dbReference type="EMBL" id="GAA2737253.1"/>
    </source>
</evidence>